<feature type="region of interest" description="Disordered" evidence="1">
    <location>
        <begin position="98"/>
        <end position="121"/>
    </location>
</feature>
<evidence type="ECO:0000313" key="3">
    <source>
        <dbReference type="Proteomes" id="UP000827904"/>
    </source>
</evidence>
<sequence>MGDDLKKLTFRMDKASGESRTVIVIASTTVTGRMVRTMFDRSITVNADETMRLVKEESLPNPGIVGTKPNVVFIDDFTPLEDLVHANLCEIGRPEPILDKPEPCWSQGDRTYGKKNRRFKR</sequence>
<evidence type="ECO:0000256" key="1">
    <source>
        <dbReference type="SAM" id="MobiDB-lite"/>
    </source>
</evidence>
<dbReference type="EMBL" id="MZ326857">
    <property type="protein sequence ID" value="QYW01870.1"/>
    <property type="molecule type" value="Genomic_DNA"/>
</dbReference>
<name>A0AAE8BHT3_9CAUD</name>
<accession>A0AAE8BHT3</accession>
<protein>
    <submittedName>
        <fullName evidence="2">Uncharacterized protein</fullName>
    </submittedName>
</protein>
<evidence type="ECO:0000313" key="2">
    <source>
        <dbReference type="EMBL" id="QYW01870.1"/>
    </source>
</evidence>
<keyword evidence="3" id="KW-1185">Reference proteome</keyword>
<gene>
    <name evidence="2" type="ORF">CPT_Piffle_010</name>
</gene>
<dbReference type="Proteomes" id="UP000827904">
    <property type="component" value="Segment"/>
</dbReference>
<organism evidence="2 3">
    <name type="scientific">Stenotrophomonas phage Piffle</name>
    <dbReference type="NCBI Taxonomy" id="2859656"/>
    <lineage>
        <taxon>Viruses</taxon>
        <taxon>Duplodnaviria</taxon>
        <taxon>Heunggongvirae</taxon>
        <taxon>Uroviricota</taxon>
        <taxon>Caudoviricetes</taxon>
        <taxon>Schitoviridae</taxon>
        <taxon>Pokkenvirus</taxon>
        <taxon>Pokkenvirus piffle</taxon>
    </lineage>
</organism>
<proteinExistence type="predicted"/>
<reference evidence="2 3" key="1">
    <citation type="submission" date="2021-06" db="EMBL/GenBank/DDBJ databases">
        <title>Complete genome sequence of Stenotrophomonas maltophilia phage Piffle.</title>
        <authorList>
            <person name="Kirchhoff M."/>
            <person name="Ortega C."/>
            <person name="Clark J."/>
            <person name="Liu M."/>
            <person name="Burrowes B."/>
        </authorList>
    </citation>
    <scope>NUCLEOTIDE SEQUENCE [LARGE SCALE GENOMIC DNA]</scope>
</reference>